<sequence length="274" mass="30069">MLRNLKQLVLTTLFALFASQASAMFIQPDWFDPTQPGVGTNRYAYSHNDPVNITDPNGNCTNDATCEGEWDDPTKTADDRQSEDGVADASTYDGRDTYMLDPKELGLDRILDVGTAIQKYISSGNPAYQKSDLKRAIDQAIASGKPVEFSVTGLPISVSPPEKSFTEAGRIYGDFQVDVIGNISVDGSRNYSIDGATATVNQSEQYNFDRDGRNPIVNFAIGVAAGRPNMNGQNVPSRAQSRTGIDPRYNSTYGDANINTQTNRTYNFRAWGRY</sequence>
<dbReference type="AlphaFoldDB" id="A0A1G7JSU6"/>
<dbReference type="OrthoDB" id="7876417at2"/>
<evidence type="ECO:0000313" key="4">
    <source>
        <dbReference type="Proteomes" id="UP000182284"/>
    </source>
</evidence>
<feature type="chain" id="PRO_5010237940" evidence="2">
    <location>
        <begin position="24"/>
        <end position="274"/>
    </location>
</feature>
<dbReference type="Gene3D" id="2.180.10.10">
    <property type="entry name" value="RHS repeat-associated core"/>
    <property type="match status" value="1"/>
</dbReference>
<protein>
    <submittedName>
        <fullName evidence="3">RHS repeat-associated core domain-containing protein</fullName>
    </submittedName>
</protein>
<evidence type="ECO:0000313" key="3">
    <source>
        <dbReference type="EMBL" id="SDF27941.1"/>
    </source>
</evidence>
<reference evidence="3 4" key="1">
    <citation type="submission" date="2016-10" db="EMBL/GenBank/DDBJ databases">
        <authorList>
            <person name="de Groot N.N."/>
        </authorList>
    </citation>
    <scope>NUCLEOTIDE SEQUENCE [LARGE SCALE GENOMIC DNA]</scope>
    <source>
        <strain evidence="3 4">DSM 27375</strain>
    </source>
</reference>
<keyword evidence="2" id="KW-0732">Signal</keyword>
<feature type="signal peptide" evidence="2">
    <location>
        <begin position="1"/>
        <end position="23"/>
    </location>
</feature>
<organism evidence="3 4">
    <name type="scientific">Celeribacter baekdonensis</name>
    <dbReference type="NCBI Taxonomy" id="875171"/>
    <lineage>
        <taxon>Bacteria</taxon>
        <taxon>Pseudomonadati</taxon>
        <taxon>Pseudomonadota</taxon>
        <taxon>Alphaproteobacteria</taxon>
        <taxon>Rhodobacterales</taxon>
        <taxon>Roseobacteraceae</taxon>
        <taxon>Celeribacter</taxon>
    </lineage>
</organism>
<feature type="compositionally biased region" description="Basic and acidic residues" evidence="1">
    <location>
        <begin position="72"/>
        <end position="83"/>
    </location>
</feature>
<evidence type="ECO:0000256" key="2">
    <source>
        <dbReference type="SAM" id="SignalP"/>
    </source>
</evidence>
<dbReference type="EMBL" id="FNBL01000003">
    <property type="protein sequence ID" value="SDF27941.1"/>
    <property type="molecule type" value="Genomic_DNA"/>
</dbReference>
<gene>
    <name evidence="3" type="ORF">SAMN04488117_103202</name>
</gene>
<accession>A0A1G7JSU6</accession>
<feature type="region of interest" description="Disordered" evidence="1">
    <location>
        <begin position="66"/>
        <end position="91"/>
    </location>
</feature>
<dbReference type="RefSeq" id="WP_143026774.1">
    <property type="nucleotide sequence ID" value="NZ_FNBL01000003.1"/>
</dbReference>
<dbReference type="Proteomes" id="UP000182284">
    <property type="component" value="Unassembled WGS sequence"/>
</dbReference>
<proteinExistence type="predicted"/>
<name>A0A1G7JSU6_9RHOB</name>
<evidence type="ECO:0000256" key="1">
    <source>
        <dbReference type="SAM" id="MobiDB-lite"/>
    </source>
</evidence>